<dbReference type="AlphaFoldDB" id="A0A0C3CV29"/>
<name>A0A0C3CV29_HEBCY</name>
<dbReference type="OrthoDB" id="2367685at2759"/>
<feature type="region of interest" description="Disordered" evidence="1">
    <location>
        <begin position="124"/>
        <end position="201"/>
    </location>
</feature>
<proteinExistence type="predicted"/>
<accession>A0A0C3CV29</accession>
<protein>
    <recommendedName>
        <fullName evidence="4">WW domain-containing protein</fullName>
    </recommendedName>
</protein>
<feature type="compositionally biased region" description="Low complexity" evidence="1">
    <location>
        <begin position="126"/>
        <end position="149"/>
    </location>
</feature>
<gene>
    <name evidence="2" type="ORF">M413DRAFT_217093</name>
</gene>
<feature type="region of interest" description="Disordered" evidence="1">
    <location>
        <begin position="456"/>
        <end position="489"/>
    </location>
</feature>
<feature type="compositionally biased region" description="Pro residues" evidence="1">
    <location>
        <begin position="51"/>
        <end position="60"/>
    </location>
</feature>
<feature type="compositionally biased region" description="Polar residues" evidence="1">
    <location>
        <begin position="471"/>
        <end position="488"/>
    </location>
</feature>
<sequence>MQSSLTNPDRRPLREGWVSHFDPRRRLWYYINLNEAPPRTTYLHPDDEDPPSPTTPPMHIPPVSTVHPRQGTTPFSTASHAYRARHPTFAQQLYASATNTGQNTLPTPTNSDEDFEQASTYLTNISLPSNSPPEESNLFSTSPSDGYGPNPSPDPSSSLPSPPLSPLWSRPARRRPRGARSPTFPGPLPVAGPSFTLPPVTENQTACDIRDRALFNSLPSDPTPPSTSHNPQNIITFRHRRSATLPSMKSPVAQPLSVDIRSRPRETPMYSTVARPLETSPKPIKKSTPAFQNLSTLPAETTIPAAYMAVFPLSGNVGLPVIGALPAPAVFPPVLPSAPNLHISQMQSSLQPGNTCQPVPLTTPPVLGESRGDQEVENERKRKVLKKVGLAVGKSAGKMALRMGTKMALGSVGIPIDTSNMFSSDGDGVLNVITAGVSELAASAATAGVSQALKASTSPSSATNTSPPQSLTALSPQPTLTTSSQPSVDPNYAAILNQMQAMQLTQRQQNNPSQPVSSPAEYASILSQMQAMQMPNGIQRPSLPSSLPYQGVQPQLAVSEVNGAQSSGPPQNGSSQSHWQQNLMNTVIGGATHALVSSAVNNIDFTGAADAATSTFSDLASFDPYA</sequence>
<feature type="region of interest" description="Disordered" evidence="1">
    <location>
        <begin position="38"/>
        <end position="75"/>
    </location>
</feature>
<evidence type="ECO:0000313" key="3">
    <source>
        <dbReference type="Proteomes" id="UP000053424"/>
    </source>
</evidence>
<reference evidence="3" key="2">
    <citation type="submission" date="2015-01" db="EMBL/GenBank/DDBJ databases">
        <title>Evolutionary Origins and Diversification of the Mycorrhizal Mutualists.</title>
        <authorList>
            <consortium name="DOE Joint Genome Institute"/>
            <consortium name="Mycorrhizal Genomics Consortium"/>
            <person name="Kohler A."/>
            <person name="Kuo A."/>
            <person name="Nagy L.G."/>
            <person name="Floudas D."/>
            <person name="Copeland A."/>
            <person name="Barry K.W."/>
            <person name="Cichocki N."/>
            <person name="Veneault-Fourrey C."/>
            <person name="LaButti K."/>
            <person name="Lindquist E.A."/>
            <person name="Lipzen A."/>
            <person name="Lundell T."/>
            <person name="Morin E."/>
            <person name="Murat C."/>
            <person name="Riley R."/>
            <person name="Ohm R."/>
            <person name="Sun H."/>
            <person name="Tunlid A."/>
            <person name="Henrissat B."/>
            <person name="Grigoriev I.V."/>
            <person name="Hibbett D.S."/>
            <person name="Martin F."/>
        </authorList>
    </citation>
    <scope>NUCLEOTIDE SEQUENCE [LARGE SCALE GENOMIC DNA]</scope>
    <source>
        <strain evidence="3">h7</strain>
    </source>
</reference>
<evidence type="ECO:0000256" key="1">
    <source>
        <dbReference type="SAM" id="MobiDB-lite"/>
    </source>
</evidence>
<dbReference type="Proteomes" id="UP000053424">
    <property type="component" value="Unassembled WGS sequence"/>
</dbReference>
<dbReference type="EMBL" id="KN831769">
    <property type="protein sequence ID" value="KIM47984.1"/>
    <property type="molecule type" value="Genomic_DNA"/>
</dbReference>
<keyword evidence="3" id="KW-1185">Reference proteome</keyword>
<reference evidence="2 3" key="1">
    <citation type="submission" date="2014-04" db="EMBL/GenBank/DDBJ databases">
        <authorList>
            <consortium name="DOE Joint Genome Institute"/>
            <person name="Kuo A."/>
            <person name="Gay G."/>
            <person name="Dore J."/>
            <person name="Kohler A."/>
            <person name="Nagy L.G."/>
            <person name="Floudas D."/>
            <person name="Copeland A."/>
            <person name="Barry K.W."/>
            <person name="Cichocki N."/>
            <person name="Veneault-Fourrey C."/>
            <person name="LaButti K."/>
            <person name="Lindquist E.A."/>
            <person name="Lipzen A."/>
            <person name="Lundell T."/>
            <person name="Morin E."/>
            <person name="Murat C."/>
            <person name="Sun H."/>
            <person name="Tunlid A."/>
            <person name="Henrissat B."/>
            <person name="Grigoriev I.V."/>
            <person name="Hibbett D.S."/>
            <person name="Martin F."/>
            <person name="Nordberg H.P."/>
            <person name="Cantor M.N."/>
            <person name="Hua S.X."/>
        </authorList>
    </citation>
    <scope>NUCLEOTIDE SEQUENCE [LARGE SCALE GENOMIC DNA]</scope>
    <source>
        <strain evidence="3">h7</strain>
    </source>
</reference>
<dbReference type="HOGENOM" id="CLU_407717_0_0_1"/>
<feature type="compositionally biased region" description="Pro residues" evidence="1">
    <location>
        <begin position="150"/>
        <end position="165"/>
    </location>
</feature>
<evidence type="ECO:0000313" key="2">
    <source>
        <dbReference type="EMBL" id="KIM47984.1"/>
    </source>
</evidence>
<organism evidence="2 3">
    <name type="scientific">Hebeloma cylindrosporum</name>
    <dbReference type="NCBI Taxonomy" id="76867"/>
    <lineage>
        <taxon>Eukaryota</taxon>
        <taxon>Fungi</taxon>
        <taxon>Dikarya</taxon>
        <taxon>Basidiomycota</taxon>
        <taxon>Agaricomycotina</taxon>
        <taxon>Agaricomycetes</taxon>
        <taxon>Agaricomycetidae</taxon>
        <taxon>Agaricales</taxon>
        <taxon>Agaricineae</taxon>
        <taxon>Hymenogastraceae</taxon>
        <taxon>Hebeloma</taxon>
    </lineage>
</organism>
<feature type="compositionally biased region" description="Low complexity" evidence="1">
    <location>
        <begin position="456"/>
        <end position="470"/>
    </location>
</feature>
<evidence type="ECO:0008006" key="4">
    <source>
        <dbReference type="Google" id="ProtNLM"/>
    </source>
</evidence>